<dbReference type="RefSeq" id="WP_002656141.1">
    <property type="nucleotide sequence ID" value="NZ_JH719941.1"/>
</dbReference>
<evidence type="ECO:0000259" key="1">
    <source>
        <dbReference type="Pfam" id="PF01883"/>
    </source>
</evidence>
<dbReference type="OrthoDB" id="3684942at2"/>
<protein>
    <submittedName>
        <fullName evidence="3">Phenylacetate-CoA oxygenase, PaaJ subunit</fullName>
    </submittedName>
</protein>
<dbReference type="NCBIfam" id="TIGR02159">
    <property type="entry name" value="PA_CoA_Oxy4"/>
    <property type="match status" value="1"/>
</dbReference>
<dbReference type="HOGENOM" id="CLU_082133_0_0_10"/>
<name>J1I8M2_9BACT</name>
<dbReference type="InterPro" id="IPR002744">
    <property type="entry name" value="MIP18-like"/>
</dbReference>
<feature type="domain" description="PaaD zinc beta ribbon" evidence="2">
    <location>
        <begin position="116"/>
        <end position="161"/>
    </location>
</feature>
<dbReference type="Pfam" id="PF23451">
    <property type="entry name" value="Zn_ribbon_PaaD"/>
    <property type="match status" value="1"/>
</dbReference>
<proteinExistence type="predicted"/>
<sequence length="163" mass="17954">MAVQIAEVEGYLAQVKDPEIPVLSVLDMGVVRAIRPFEEEGVEIDLTPTYSGCPAMSTISFDIVAELEAQGIHPVKINMVLSPAWTTDWLTEEGRKKLRAYGIAPPEGQAGRIDALFGEAPKPACPRCDSRNTKQLSQFGSTACKALYQCQDCKEPFDYFKCH</sequence>
<reference evidence="4" key="1">
    <citation type="journal article" date="2012" name="Stand. Genomic Sci.">
        <title>Permanent draft genome sequence of the gliding predator Saprospira grandis strain Sa g1 (= HR1).</title>
        <authorList>
            <person name="Mavromatis K."/>
            <person name="Chertkov O."/>
            <person name="Lapidus A."/>
            <person name="Nolan M."/>
            <person name="Lucas S."/>
            <person name="Tice H."/>
            <person name="Del Rio T.G."/>
            <person name="Cheng J.F."/>
            <person name="Han C."/>
            <person name="Tapia R."/>
            <person name="Bruce D."/>
            <person name="Goodwin L.A."/>
            <person name="Pitluck S."/>
            <person name="Huntemann M."/>
            <person name="Liolios K."/>
            <person name="Pagani I."/>
            <person name="Ivanova N."/>
            <person name="Mikhailova N."/>
            <person name="Pati A."/>
            <person name="Chen A."/>
            <person name="Palaniappan K."/>
            <person name="Land M."/>
            <person name="Brambilla E.M."/>
            <person name="Rohde M."/>
            <person name="Spring S."/>
            <person name="Goker M."/>
            <person name="Detter J.C."/>
            <person name="Bristow J."/>
            <person name="Eisen J.A."/>
            <person name="Markowitz V."/>
            <person name="Hugenholtz P."/>
            <person name="Kyrpides N.C."/>
            <person name="Klenk H.P."/>
            <person name="Woyke T."/>
        </authorList>
    </citation>
    <scope>NUCLEOTIDE SEQUENCE [LARGE SCALE GENOMIC DNA]</scope>
    <source>
        <strain evidence="4">DSM 2844</strain>
    </source>
</reference>
<gene>
    <name evidence="3" type="ORF">SapgrDRAFT_3563</name>
</gene>
<dbReference type="AlphaFoldDB" id="J1I8M2"/>
<dbReference type="PANTHER" id="PTHR42831">
    <property type="entry name" value="FE-S PROTEIN MATURATION AUXILIARY FACTOR YITW"/>
    <property type="match status" value="1"/>
</dbReference>
<dbReference type="InterPro" id="IPR056572">
    <property type="entry name" value="Zn_ribbon_PaaD"/>
</dbReference>
<dbReference type="Gene3D" id="3.30.300.130">
    <property type="entry name" value="Fe-S cluster assembly (FSCA)"/>
    <property type="match status" value="1"/>
</dbReference>
<dbReference type="InterPro" id="IPR034904">
    <property type="entry name" value="FSCA_dom_sf"/>
</dbReference>
<accession>J1I8M2</accession>
<dbReference type="Pfam" id="PF01883">
    <property type="entry name" value="FeS_assembly_P"/>
    <property type="match status" value="1"/>
</dbReference>
<feature type="domain" description="MIP18 family-like" evidence="1">
    <location>
        <begin position="6"/>
        <end position="68"/>
    </location>
</feature>
<dbReference type="EMBL" id="JH719941">
    <property type="protein sequence ID" value="EJF55195.1"/>
    <property type="molecule type" value="Genomic_DNA"/>
</dbReference>
<dbReference type="Proteomes" id="UP000005113">
    <property type="component" value="Unassembled WGS sequence"/>
</dbReference>
<evidence type="ECO:0000313" key="3">
    <source>
        <dbReference type="EMBL" id="EJF55195.1"/>
    </source>
</evidence>
<dbReference type="PANTHER" id="PTHR42831:SF3">
    <property type="entry name" value="1,2-PHENYLACETYL-COA EPOXIDASE, SUBUNIT D-RELATED"/>
    <property type="match status" value="1"/>
</dbReference>
<dbReference type="SUPFAM" id="SSF117916">
    <property type="entry name" value="Fe-S cluster assembly (FSCA) domain-like"/>
    <property type="match status" value="1"/>
</dbReference>
<dbReference type="InterPro" id="IPR011883">
    <property type="entry name" value="PaaD-like"/>
</dbReference>
<evidence type="ECO:0000259" key="2">
    <source>
        <dbReference type="Pfam" id="PF23451"/>
    </source>
</evidence>
<organism evidence="3 4">
    <name type="scientific">Saprospira grandis DSM 2844</name>
    <dbReference type="NCBI Taxonomy" id="694433"/>
    <lineage>
        <taxon>Bacteria</taxon>
        <taxon>Pseudomonadati</taxon>
        <taxon>Bacteroidota</taxon>
        <taxon>Saprospiria</taxon>
        <taxon>Saprospirales</taxon>
        <taxon>Saprospiraceae</taxon>
        <taxon>Saprospira</taxon>
    </lineage>
</organism>
<evidence type="ECO:0000313" key="4">
    <source>
        <dbReference type="Proteomes" id="UP000005113"/>
    </source>
</evidence>
<dbReference type="InterPro" id="IPR052339">
    <property type="entry name" value="Fe-S_Maturation_MIP18"/>
</dbReference>